<evidence type="ECO:0000313" key="3">
    <source>
        <dbReference type="Proteomes" id="UP000774617"/>
    </source>
</evidence>
<dbReference type="Proteomes" id="UP000774617">
    <property type="component" value="Unassembled WGS sequence"/>
</dbReference>
<feature type="compositionally biased region" description="Acidic residues" evidence="1">
    <location>
        <begin position="160"/>
        <end position="186"/>
    </location>
</feature>
<reference evidence="2 3" key="1">
    <citation type="journal article" date="2021" name="Nat. Commun.">
        <title>Genetic determinants of endophytism in the Arabidopsis root mycobiome.</title>
        <authorList>
            <person name="Mesny F."/>
            <person name="Miyauchi S."/>
            <person name="Thiergart T."/>
            <person name="Pickel B."/>
            <person name="Atanasova L."/>
            <person name="Karlsson M."/>
            <person name="Huettel B."/>
            <person name="Barry K.W."/>
            <person name="Haridas S."/>
            <person name="Chen C."/>
            <person name="Bauer D."/>
            <person name="Andreopoulos W."/>
            <person name="Pangilinan J."/>
            <person name="LaButti K."/>
            <person name="Riley R."/>
            <person name="Lipzen A."/>
            <person name="Clum A."/>
            <person name="Drula E."/>
            <person name="Henrissat B."/>
            <person name="Kohler A."/>
            <person name="Grigoriev I.V."/>
            <person name="Martin F.M."/>
            <person name="Hacquard S."/>
        </authorList>
    </citation>
    <scope>NUCLEOTIDE SEQUENCE [LARGE SCALE GENOMIC DNA]</scope>
    <source>
        <strain evidence="2 3">MPI-SDFR-AT-0080</strain>
    </source>
</reference>
<proteinExistence type="predicted"/>
<name>A0ABQ8GJT2_9PEZI</name>
<feature type="region of interest" description="Disordered" evidence="1">
    <location>
        <begin position="231"/>
        <end position="251"/>
    </location>
</feature>
<feature type="compositionally biased region" description="Basic and acidic residues" evidence="1">
    <location>
        <begin position="235"/>
        <end position="246"/>
    </location>
</feature>
<sequence>MTAQLDLTLPATAPSMAQYHDKDMAMHPAALYTLADLSDNEMQRLQQECESECTDAEAGSSVLLAPKSRFVGQALRAVYEYHLELGAQDTYDHRYFIVAIHKDWEKKGVLLVTLDDDCLECKVDSFRVHARDAGIIILNLQVANSDWAEEKENCELHSDNDDDDDDGDNNDEDDDEDDNDDNDDNDDARGDNNDGGDDLEEGPPAPSKNHTLGYYIPLYIHPALSPTAVLSRLEPGPKTKPAENHACRIQGTLPPTGDITAALRLHPVRCAKNPFLHKTHLLVLDTPDPHRSGMLLARLDWDGETTGRSKASLLALGASAPHDVMRVPFDCAEGVQARFITLASGAAAWPSPEERSALRVAVFQYGTGRKERGFGANLLDAQAGRRRPGDERLLYAGEFVRGAAGGLERVVWNFEEAVRRFPWFCWEKRFVEGMERKYFVCVDGEDVREKGVLLVRREWDGNVARGPEELLGLEVLEGDVKTVRVPVKEALGLLEKGRKGELGGVAEEVVEFFRS</sequence>
<gene>
    <name evidence="2" type="ORF">B0J12DRAFT_651007</name>
</gene>
<keyword evidence="3" id="KW-1185">Reference proteome</keyword>
<protein>
    <submittedName>
        <fullName evidence="2">Uncharacterized protein</fullName>
    </submittedName>
</protein>
<evidence type="ECO:0000313" key="2">
    <source>
        <dbReference type="EMBL" id="KAH7058646.1"/>
    </source>
</evidence>
<dbReference type="EMBL" id="JAGTJR010000006">
    <property type="protein sequence ID" value="KAH7058646.1"/>
    <property type="molecule type" value="Genomic_DNA"/>
</dbReference>
<accession>A0ABQ8GJT2</accession>
<organism evidence="2 3">
    <name type="scientific">Macrophomina phaseolina</name>
    <dbReference type="NCBI Taxonomy" id="35725"/>
    <lineage>
        <taxon>Eukaryota</taxon>
        <taxon>Fungi</taxon>
        <taxon>Dikarya</taxon>
        <taxon>Ascomycota</taxon>
        <taxon>Pezizomycotina</taxon>
        <taxon>Dothideomycetes</taxon>
        <taxon>Dothideomycetes incertae sedis</taxon>
        <taxon>Botryosphaeriales</taxon>
        <taxon>Botryosphaeriaceae</taxon>
        <taxon>Macrophomina</taxon>
    </lineage>
</organism>
<feature type="region of interest" description="Disordered" evidence="1">
    <location>
        <begin position="152"/>
        <end position="210"/>
    </location>
</feature>
<comment type="caution">
    <text evidence="2">The sequence shown here is derived from an EMBL/GenBank/DDBJ whole genome shotgun (WGS) entry which is preliminary data.</text>
</comment>
<evidence type="ECO:0000256" key="1">
    <source>
        <dbReference type="SAM" id="MobiDB-lite"/>
    </source>
</evidence>